<dbReference type="InterPro" id="IPR000073">
    <property type="entry name" value="AB_hydrolase_1"/>
</dbReference>
<dbReference type="SUPFAM" id="SSF53474">
    <property type="entry name" value="alpha/beta-Hydrolases"/>
    <property type="match status" value="1"/>
</dbReference>
<proteinExistence type="predicted"/>
<name>A0A4R2GRJ9_9HYPH</name>
<protein>
    <submittedName>
        <fullName evidence="3">Pimeloyl-ACP methyl ester carboxylesterase</fullName>
    </submittedName>
</protein>
<reference evidence="3 4" key="1">
    <citation type="submission" date="2019-03" db="EMBL/GenBank/DDBJ databases">
        <title>Genomic Encyclopedia of Type Strains, Phase IV (KMG-IV): sequencing the most valuable type-strain genomes for metagenomic binning, comparative biology and taxonomic classification.</title>
        <authorList>
            <person name="Goeker M."/>
        </authorList>
    </citation>
    <scope>NUCLEOTIDE SEQUENCE [LARGE SCALE GENOMIC DNA]</scope>
    <source>
        <strain evidence="3 4">DSM 22958</strain>
    </source>
</reference>
<evidence type="ECO:0000313" key="4">
    <source>
        <dbReference type="Proteomes" id="UP000294881"/>
    </source>
</evidence>
<dbReference type="RefSeq" id="WP_132007096.1">
    <property type="nucleotide sequence ID" value="NZ_JBHUNN010000001.1"/>
</dbReference>
<dbReference type="PANTHER" id="PTHR43329">
    <property type="entry name" value="EPOXIDE HYDROLASE"/>
    <property type="match status" value="1"/>
</dbReference>
<accession>A0A4R2GRJ9</accession>
<organism evidence="3 4">
    <name type="scientific">Camelimonas lactis</name>
    <dbReference type="NCBI Taxonomy" id="659006"/>
    <lineage>
        <taxon>Bacteria</taxon>
        <taxon>Pseudomonadati</taxon>
        <taxon>Pseudomonadota</taxon>
        <taxon>Alphaproteobacteria</taxon>
        <taxon>Hyphomicrobiales</taxon>
        <taxon>Chelatococcaceae</taxon>
        <taxon>Camelimonas</taxon>
    </lineage>
</organism>
<dbReference type="GO" id="GO:0016787">
    <property type="term" value="F:hydrolase activity"/>
    <property type="evidence" value="ECO:0007669"/>
    <property type="project" value="UniProtKB-KW"/>
</dbReference>
<dbReference type="PRINTS" id="PR00412">
    <property type="entry name" value="EPOXHYDRLASE"/>
</dbReference>
<dbReference type="EMBL" id="SLWL01000008">
    <property type="protein sequence ID" value="TCO12744.1"/>
    <property type="molecule type" value="Genomic_DNA"/>
</dbReference>
<keyword evidence="4" id="KW-1185">Reference proteome</keyword>
<evidence type="ECO:0000313" key="3">
    <source>
        <dbReference type="EMBL" id="TCO12744.1"/>
    </source>
</evidence>
<evidence type="ECO:0000256" key="1">
    <source>
        <dbReference type="ARBA" id="ARBA00022801"/>
    </source>
</evidence>
<dbReference type="InterPro" id="IPR000639">
    <property type="entry name" value="Epox_hydrolase-like"/>
</dbReference>
<dbReference type="AlphaFoldDB" id="A0A4R2GRJ9"/>
<dbReference type="Pfam" id="PF00561">
    <property type="entry name" value="Abhydrolase_1"/>
    <property type="match status" value="1"/>
</dbReference>
<comment type="caution">
    <text evidence="3">The sequence shown here is derived from an EMBL/GenBank/DDBJ whole genome shotgun (WGS) entry which is preliminary data.</text>
</comment>
<keyword evidence="1" id="KW-0378">Hydrolase</keyword>
<dbReference type="InterPro" id="IPR029058">
    <property type="entry name" value="AB_hydrolase_fold"/>
</dbReference>
<evidence type="ECO:0000259" key="2">
    <source>
        <dbReference type="Pfam" id="PF00561"/>
    </source>
</evidence>
<dbReference type="OrthoDB" id="9812774at2"/>
<feature type="domain" description="AB hydrolase-1" evidence="2">
    <location>
        <begin position="29"/>
        <end position="131"/>
    </location>
</feature>
<dbReference type="Proteomes" id="UP000294881">
    <property type="component" value="Unassembled WGS sequence"/>
</dbReference>
<dbReference type="Gene3D" id="3.40.50.1820">
    <property type="entry name" value="alpha/beta hydrolase"/>
    <property type="match status" value="1"/>
</dbReference>
<gene>
    <name evidence="3" type="ORF">EV666_10867</name>
</gene>
<sequence length="328" mass="35709">MVSSSGNPEFRMIDANGVRLRAAVAGEGPLVVLVHGFPESWAAWRHQIGPIAEAGFKVCAIDCRGYGGSDRPHPVEAYDLETMTADIAGVVAAEGGGAPGVLIGHDWGAHLVWHTALLHPDRIRAVAALSVPFLGVAERALIDAVRPAYGDRGKFFYQEYFQKEGVAEAEAERDLNAFVRRFYFWLSGEAPDGLGNGRPASGGVLDGLPDPDPFPGWMTEEDIAYLVSEFRQSGLRGPLNRYRNQHRDVAFLTPWRGQKIQQPAFFIGGERDLVLSMVPGLDMIAAMRRNVPNLTGAVMLEGCGHWTQQERPQEVTAALVGWLKGLPA</sequence>